<dbReference type="Pfam" id="PF13527">
    <property type="entry name" value="Acetyltransf_9"/>
    <property type="match status" value="1"/>
</dbReference>
<reference evidence="6" key="2">
    <citation type="submission" date="2022-09" db="EMBL/GenBank/DDBJ databases">
        <title>Biosynthetic gene clusters of Dactylosporangioum fulvum.</title>
        <authorList>
            <person name="Caradec T."/>
        </authorList>
    </citation>
    <scope>NUCLEOTIDE SEQUENCE</scope>
    <source>
        <strain evidence="6">NRRL B-16292</strain>
    </source>
</reference>
<sequence length="399" mass="43029">MSIEVRPLTTPDEVNAGFRVFLRAMIGLPLRDLDATEVTEPGRYLGALDGDEIVGSADSYTSWLVVPGGARVPHAAVTHVGVLPTHRRRGIVSELIARQLRDVAAGGEFVASLCASEAVIYERFGYGVATSAHSARVSVKRATLRAEVPPGGSVRLVDRSVTSELLDGIYAQAAWTGAIRRPDGWWRLQQVLREADPVTHYVVVHSTDGTDDGYVIYRPENIGGWFTSPEKTVTVTDFVALTDSARAGLWRHLFSLDLVDVVAFDSLALDDALPLAVVDRRSVTLGSPHDETWLRLVDVEAALRARSFGDEDAVVLGVRDALLPTNDGNYEIGPKLVSRTSAAPDLTVDVATLAAAYLGGTRWRRLAAAGRVAVHSPEAVRRIDALFAVDSQPFAGTVF</sequence>
<proteinExistence type="inferred from homology"/>
<name>A0ABY5VRF4_9ACTN</name>
<protein>
    <submittedName>
        <fullName evidence="6">GNAT family N-acetyltransferase</fullName>
        <ecNumber evidence="6">2.3.1.-</ecNumber>
    </submittedName>
</protein>
<dbReference type="InterPro" id="IPR041380">
    <property type="entry name" value="Acetyltransf_17"/>
</dbReference>
<organism evidence="6 7">
    <name type="scientific">Dactylosporangium fulvum</name>
    <dbReference type="NCBI Taxonomy" id="53359"/>
    <lineage>
        <taxon>Bacteria</taxon>
        <taxon>Bacillati</taxon>
        <taxon>Actinomycetota</taxon>
        <taxon>Actinomycetes</taxon>
        <taxon>Micromonosporales</taxon>
        <taxon>Micromonosporaceae</taxon>
        <taxon>Dactylosporangium</taxon>
    </lineage>
</organism>
<dbReference type="InterPro" id="IPR022902">
    <property type="entry name" value="NAcTrfase_Eis"/>
</dbReference>
<evidence type="ECO:0000256" key="3">
    <source>
        <dbReference type="ARBA" id="ARBA00023315"/>
    </source>
</evidence>
<dbReference type="HAMAP" id="MF_01812">
    <property type="entry name" value="Eis"/>
    <property type="match status" value="1"/>
</dbReference>
<dbReference type="Pfam" id="PF13530">
    <property type="entry name" value="SCP2_2"/>
    <property type="match status" value="1"/>
</dbReference>
<dbReference type="InterPro" id="IPR036527">
    <property type="entry name" value="SCP2_sterol-bd_dom_sf"/>
</dbReference>
<evidence type="ECO:0000256" key="4">
    <source>
        <dbReference type="HAMAP-Rule" id="MF_01812"/>
    </source>
</evidence>
<dbReference type="NCBIfam" id="NF002367">
    <property type="entry name" value="PRK01346.1-4"/>
    <property type="match status" value="1"/>
</dbReference>
<keyword evidence="2 4" id="KW-0808">Transferase</keyword>
<feature type="binding site" evidence="4">
    <location>
        <begin position="116"/>
        <end position="117"/>
    </location>
    <ligand>
        <name>acetyl-CoA</name>
        <dbReference type="ChEBI" id="CHEBI:57288"/>
    </ligand>
</feature>
<dbReference type="EMBL" id="CP073720">
    <property type="protein sequence ID" value="UWP79875.1"/>
    <property type="molecule type" value="Genomic_DNA"/>
</dbReference>
<dbReference type="PANTHER" id="PTHR37817:SF1">
    <property type="entry name" value="N-ACETYLTRANSFERASE EIS"/>
    <property type="match status" value="1"/>
</dbReference>
<accession>A0ABY5VRF4</accession>
<dbReference type="InterPro" id="IPR000182">
    <property type="entry name" value="GNAT_dom"/>
</dbReference>
<evidence type="ECO:0000256" key="2">
    <source>
        <dbReference type="ARBA" id="ARBA00022679"/>
    </source>
</evidence>
<evidence type="ECO:0000256" key="1">
    <source>
        <dbReference type="ARBA" id="ARBA00009213"/>
    </source>
</evidence>
<dbReference type="EC" id="2.3.1.-" evidence="6"/>
<evidence type="ECO:0000259" key="5">
    <source>
        <dbReference type="PROSITE" id="PS51186"/>
    </source>
</evidence>
<evidence type="ECO:0000313" key="6">
    <source>
        <dbReference type="EMBL" id="UWP79875.1"/>
    </source>
</evidence>
<dbReference type="SUPFAM" id="SSF55729">
    <property type="entry name" value="Acyl-CoA N-acyltransferases (Nat)"/>
    <property type="match status" value="1"/>
</dbReference>
<dbReference type="InterPro" id="IPR016181">
    <property type="entry name" value="Acyl_CoA_acyltransferase"/>
</dbReference>
<dbReference type="PANTHER" id="PTHR37817">
    <property type="entry name" value="N-ACETYLTRANSFERASE EIS"/>
    <property type="match status" value="1"/>
</dbReference>
<feature type="binding site" evidence="4">
    <location>
        <begin position="88"/>
        <end position="93"/>
    </location>
    <ligand>
        <name>acetyl-CoA</name>
        <dbReference type="ChEBI" id="CHEBI:57288"/>
    </ligand>
</feature>
<dbReference type="Gene3D" id="3.30.1050.10">
    <property type="entry name" value="SCP2 sterol-binding domain"/>
    <property type="match status" value="1"/>
</dbReference>
<feature type="binding site" evidence="4">
    <location>
        <begin position="80"/>
        <end position="82"/>
    </location>
    <ligand>
        <name>acetyl-CoA</name>
        <dbReference type="ChEBI" id="CHEBI:57288"/>
    </ligand>
</feature>
<dbReference type="CDD" id="cd04301">
    <property type="entry name" value="NAT_SF"/>
    <property type="match status" value="1"/>
</dbReference>
<keyword evidence="7" id="KW-1185">Reference proteome</keyword>
<dbReference type="SUPFAM" id="SSF55718">
    <property type="entry name" value="SCP-like"/>
    <property type="match status" value="1"/>
</dbReference>
<feature type="active site" description="Proton donor" evidence="4">
    <location>
        <position position="121"/>
    </location>
</feature>
<dbReference type="PROSITE" id="PS51186">
    <property type="entry name" value="GNAT"/>
    <property type="match status" value="1"/>
</dbReference>
<evidence type="ECO:0000313" key="7">
    <source>
        <dbReference type="Proteomes" id="UP001059617"/>
    </source>
</evidence>
<feature type="domain" description="N-acetyltransferase" evidence="5">
    <location>
        <begin position="3"/>
        <end position="145"/>
    </location>
</feature>
<dbReference type="RefSeq" id="WP_259857633.1">
    <property type="nucleotide sequence ID" value="NZ_BAAAST010000001.1"/>
</dbReference>
<comment type="similarity">
    <text evidence="1 4">Belongs to the acetyltransferase Eis family.</text>
</comment>
<dbReference type="Gene3D" id="3.40.630.30">
    <property type="match status" value="2"/>
</dbReference>
<gene>
    <name evidence="6" type="ORF">Dfulv_32545</name>
</gene>
<dbReference type="Proteomes" id="UP001059617">
    <property type="component" value="Chromosome"/>
</dbReference>
<dbReference type="Pfam" id="PF17668">
    <property type="entry name" value="Acetyltransf_17"/>
    <property type="match status" value="1"/>
</dbReference>
<dbReference type="InterPro" id="IPR051554">
    <property type="entry name" value="Acetyltransferase_Eis"/>
</dbReference>
<keyword evidence="3 4" id="KW-0012">Acyltransferase</keyword>
<reference evidence="6" key="1">
    <citation type="submission" date="2021-04" db="EMBL/GenBank/DDBJ databases">
        <authorList>
            <person name="Hartkoorn R.C."/>
            <person name="Beaudoing E."/>
            <person name="Hot D."/>
        </authorList>
    </citation>
    <scope>NUCLEOTIDE SEQUENCE</scope>
    <source>
        <strain evidence="6">NRRL B-16292</strain>
    </source>
</reference>
<feature type="active site" description="Proton acceptor; via carboxylate" evidence="4">
    <location>
        <position position="399"/>
    </location>
</feature>
<dbReference type="InterPro" id="IPR025559">
    <property type="entry name" value="Eis_dom"/>
</dbReference>
<comment type="subunit">
    <text evidence="4">Homohexamer; trimer of dimers.</text>
</comment>
<dbReference type="GO" id="GO:0016746">
    <property type="term" value="F:acyltransferase activity"/>
    <property type="evidence" value="ECO:0007669"/>
    <property type="project" value="UniProtKB-KW"/>
</dbReference>